<proteinExistence type="predicted"/>
<dbReference type="EMBL" id="VSRR010029421">
    <property type="protein sequence ID" value="MPC69441.1"/>
    <property type="molecule type" value="Genomic_DNA"/>
</dbReference>
<name>A0A5B7H9R5_PORTR</name>
<keyword evidence="2" id="KW-1185">Reference proteome</keyword>
<reference evidence="1 2" key="1">
    <citation type="submission" date="2019-05" db="EMBL/GenBank/DDBJ databases">
        <title>Another draft genome of Portunus trituberculatus and its Hox gene families provides insights of decapod evolution.</title>
        <authorList>
            <person name="Jeong J.-H."/>
            <person name="Song I."/>
            <person name="Kim S."/>
            <person name="Choi T."/>
            <person name="Kim D."/>
            <person name="Ryu S."/>
            <person name="Kim W."/>
        </authorList>
    </citation>
    <scope>NUCLEOTIDE SEQUENCE [LARGE SCALE GENOMIC DNA]</scope>
    <source>
        <tissue evidence="1">Muscle</tissue>
    </source>
</reference>
<gene>
    <name evidence="1" type="ORF">E2C01_063666</name>
</gene>
<evidence type="ECO:0000313" key="1">
    <source>
        <dbReference type="EMBL" id="MPC69441.1"/>
    </source>
</evidence>
<sequence length="30" mass="3065">MRAGCGGEGLCLPGESTAFRATIIAAEPVW</sequence>
<comment type="caution">
    <text evidence="1">The sequence shown here is derived from an EMBL/GenBank/DDBJ whole genome shotgun (WGS) entry which is preliminary data.</text>
</comment>
<accession>A0A5B7H9R5</accession>
<dbReference type="Proteomes" id="UP000324222">
    <property type="component" value="Unassembled WGS sequence"/>
</dbReference>
<protein>
    <submittedName>
        <fullName evidence="1">Uncharacterized protein</fullName>
    </submittedName>
</protein>
<organism evidence="1 2">
    <name type="scientific">Portunus trituberculatus</name>
    <name type="common">Swimming crab</name>
    <name type="synonym">Neptunus trituberculatus</name>
    <dbReference type="NCBI Taxonomy" id="210409"/>
    <lineage>
        <taxon>Eukaryota</taxon>
        <taxon>Metazoa</taxon>
        <taxon>Ecdysozoa</taxon>
        <taxon>Arthropoda</taxon>
        <taxon>Crustacea</taxon>
        <taxon>Multicrustacea</taxon>
        <taxon>Malacostraca</taxon>
        <taxon>Eumalacostraca</taxon>
        <taxon>Eucarida</taxon>
        <taxon>Decapoda</taxon>
        <taxon>Pleocyemata</taxon>
        <taxon>Brachyura</taxon>
        <taxon>Eubrachyura</taxon>
        <taxon>Portunoidea</taxon>
        <taxon>Portunidae</taxon>
        <taxon>Portuninae</taxon>
        <taxon>Portunus</taxon>
    </lineage>
</organism>
<dbReference type="AlphaFoldDB" id="A0A5B7H9R5"/>
<evidence type="ECO:0000313" key="2">
    <source>
        <dbReference type="Proteomes" id="UP000324222"/>
    </source>
</evidence>